<dbReference type="AlphaFoldDB" id="A0A9P6BZT8"/>
<evidence type="ECO:0000313" key="2">
    <source>
        <dbReference type="EMBL" id="KAF9443738.1"/>
    </source>
</evidence>
<protein>
    <submittedName>
        <fullName evidence="2">Uncharacterized protein</fullName>
    </submittedName>
</protein>
<feature type="region of interest" description="Disordered" evidence="1">
    <location>
        <begin position="68"/>
        <end position="94"/>
    </location>
</feature>
<organism evidence="2 3">
    <name type="scientific">Macrolepiota fuliginosa MF-IS2</name>
    <dbReference type="NCBI Taxonomy" id="1400762"/>
    <lineage>
        <taxon>Eukaryota</taxon>
        <taxon>Fungi</taxon>
        <taxon>Dikarya</taxon>
        <taxon>Basidiomycota</taxon>
        <taxon>Agaricomycotina</taxon>
        <taxon>Agaricomycetes</taxon>
        <taxon>Agaricomycetidae</taxon>
        <taxon>Agaricales</taxon>
        <taxon>Agaricineae</taxon>
        <taxon>Agaricaceae</taxon>
        <taxon>Macrolepiota</taxon>
    </lineage>
</organism>
<feature type="region of interest" description="Disordered" evidence="1">
    <location>
        <begin position="1"/>
        <end position="26"/>
    </location>
</feature>
<feature type="compositionally biased region" description="Basic and acidic residues" evidence="1">
    <location>
        <begin position="1"/>
        <end position="11"/>
    </location>
</feature>
<evidence type="ECO:0000256" key="1">
    <source>
        <dbReference type="SAM" id="MobiDB-lite"/>
    </source>
</evidence>
<keyword evidence="3" id="KW-1185">Reference proteome</keyword>
<feature type="region of interest" description="Disordered" evidence="1">
    <location>
        <begin position="175"/>
        <end position="197"/>
    </location>
</feature>
<reference evidence="2" key="1">
    <citation type="submission" date="2020-11" db="EMBL/GenBank/DDBJ databases">
        <authorList>
            <consortium name="DOE Joint Genome Institute"/>
            <person name="Ahrendt S."/>
            <person name="Riley R."/>
            <person name="Andreopoulos W."/>
            <person name="Labutti K."/>
            <person name="Pangilinan J."/>
            <person name="Ruiz-Duenas F.J."/>
            <person name="Barrasa J.M."/>
            <person name="Sanchez-Garcia M."/>
            <person name="Camarero S."/>
            <person name="Miyauchi S."/>
            <person name="Serrano A."/>
            <person name="Linde D."/>
            <person name="Babiker R."/>
            <person name="Drula E."/>
            <person name="Ayuso-Fernandez I."/>
            <person name="Pacheco R."/>
            <person name="Padilla G."/>
            <person name="Ferreira P."/>
            <person name="Barriuso J."/>
            <person name="Kellner H."/>
            <person name="Castanera R."/>
            <person name="Alfaro M."/>
            <person name="Ramirez L."/>
            <person name="Pisabarro A.G."/>
            <person name="Kuo A."/>
            <person name="Tritt A."/>
            <person name="Lipzen A."/>
            <person name="He G."/>
            <person name="Yan M."/>
            <person name="Ng V."/>
            <person name="Cullen D."/>
            <person name="Martin F."/>
            <person name="Rosso M.-N."/>
            <person name="Henrissat B."/>
            <person name="Hibbett D."/>
            <person name="Martinez A.T."/>
            <person name="Grigoriev I.V."/>
        </authorList>
    </citation>
    <scope>NUCLEOTIDE SEQUENCE</scope>
    <source>
        <strain evidence="2">MF-IS2</strain>
    </source>
</reference>
<feature type="region of interest" description="Disordered" evidence="1">
    <location>
        <begin position="133"/>
        <end position="157"/>
    </location>
</feature>
<gene>
    <name evidence="2" type="ORF">P691DRAFT_763986</name>
</gene>
<comment type="caution">
    <text evidence="2">The sequence shown here is derived from an EMBL/GenBank/DDBJ whole genome shotgun (WGS) entry which is preliminary data.</text>
</comment>
<name>A0A9P6BZT8_9AGAR</name>
<evidence type="ECO:0000313" key="3">
    <source>
        <dbReference type="Proteomes" id="UP000807342"/>
    </source>
</evidence>
<dbReference type="Proteomes" id="UP000807342">
    <property type="component" value="Unassembled WGS sequence"/>
</dbReference>
<dbReference type="OrthoDB" id="2162449at2759"/>
<accession>A0A9P6BZT8</accession>
<sequence>MTKEAALRIAKDQVTNDGRPGPVAPLLKKRSVTDGAVSAAERAEKARTIFDGIPEQERRETISVAYEKSPTVTPRSNKSATLRQSIGGRAAPPSSLYGTAVPTPLFSWTPSTDSVIAWRQSAQLWVGWHKRTTKRSCKPRQRPSSVIPPPTITPRTNNKSAALGAAKMEAEAVAAAKEAPKSLKPSPSSFRLSMVAT</sequence>
<proteinExistence type="predicted"/>
<feature type="compositionally biased region" description="Polar residues" evidence="1">
    <location>
        <begin position="185"/>
        <end position="197"/>
    </location>
</feature>
<feature type="compositionally biased region" description="Polar residues" evidence="1">
    <location>
        <begin position="70"/>
        <end position="84"/>
    </location>
</feature>
<dbReference type="EMBL" id="MU151439">
    <property type="protein sequence ID" value="KAF9443738.1"/>
    <property type="molecule type" value="Genomic_DNA"/>
</dbReference>